<dbReference type="Proteomes" id="UP000505377">
    <property type="component" value="Chromosome"/>
</dbReference>
<keyword evidence="3" id="KW-1185">Reference proteome</keyword>
<protein>
    <submittedName>
        <fullName evidence="2">Uncharacterized protein</fullName>
    </submittedName>
</protein>
<evidence type="ECO:0000256" key="1">
    <source>
        <dbReference type="SAM" id="Phobius"/>
    </source>
</evidence>
<evidence type="ECO:0000313" key="2">
    <source>
        <dbReference type="EMBL" id="QJY49349.1"/>
    </source>
</evidence>
<dbReference type="EMBL" id="CP053564">
    <property type="protein sequence ID" value="QJY49349.1"/>
    <property type="molecule type" value="Genomic_DNA"/>
</dbReference>
<gene>
    <name evidence="2" type="ORF">HOP40_29325</name>
</gene>
<reference evidence="2 3" key="1">
    <citation type="submission" date="2020-05" db="EMBL/GenBank/DDBJ databases">
        <authorList>
            <person name="Mo P."/>
        </authorList>
    </citation>
    <scope>NUCLEOTIDE SEQUENCE [LARGE SCALE GENOMIC DNA]</scope>
    <source>
        <strain evidence="2 3">Gen01</strain>
    </source>
</reference>
<dbReference type="AlphaFoldDB" id="A0A6M6JSF3"/>
<dbReference type="KEGG" id="pbro:HOP40_29325"/>
<accession>A0A6M6JSF3</accession>
<feature type="transmembrane region" description="Helical" evidence="1">
    <location>
        <begin position="27"/>
        <end position="47"/>
    </location>
</feature>
<keyword evidence="1" id="KW-0812">Transmembrane</keyword>
<evidence type="ECO:0000313" key="3">
    <source>
        <dbReference type="Proteomes" id="UP000505377"/>
    </source>
</evidence>
<dbReference type="RefSeq" id="WP_172164881.1">
    <property type="nucleotide sequence ID" value="NZ_CP053564.1"/>
</dbReference>
<sequence length="210" mass="21858">MTDTVPPHPRHRVPVEHRLLGLDRRTFPYAIGLVVVWLLWVVALPAIDGAVPWNDTTRAGEVFRVTDTATITPAAGWGVQEGLRTTDRTASGDTSADLVLVTAGAAFQVTSGPWTGTPAELVASGVLLDRAVLGDDFRPTSAGETVRTDDGDVGALTSFATPTVEGLIVAFVFDGTGVQIQATGTPAQLAAHAGDVDRMIASLSDEGDGS</sequence>
<keyword evidence="1" id="KW-0472">Membrane</keyword>
<name>A0A6M6JSF3_9PSEU</name>
<organism evidence="2 3">
    <name type="scientific">Pseudonocardia broussonetiae</name>
    <dbReference type="NCBI Taxonomy" id="2736640"/>
    <lineage>
        <taxon>Bacteria</taxon>
        <taxon>Bacillati</taxon>
        <taxon>Actinomycetota</taxon>
        <taxon>Actinomycetes</taxon>
        <taxon>Pseudonocardiales</taxon>
        <taxon>Pseudonocardiaceae</taxon>
        <taxon>Pseudonocardia</taxon>
    </lineage>
</organism>
<proteinExistence type="predicted"/>
<keyword evidence="1" id="KW-1133">Transmembrane helix</keyword>